<accession>A0A1F5S3W8</accession>
<sequence>MKTEKLIGGVREKEDAKKIIDDFLGEGHVPYEDQENRKKDLMDAFLRRDLTQREEEEFLRFMLPDKRQGKPFKTIEDLRKFIKDCEEKGVFEGIKREEPPTKEQMQALVESFFTERESNE</sequence>
<gene>
    <name evidence="1" type="ORF">A2257_00370</name>
</gene>
<protein>
    <submittedName>
        <fullName evidence="1">Uncharacterized protein</fullName>
    </submittedName>
</protein>
<dbReference type="AlphaFoldDB" id="A0A1F5S3W8"/>
<dbReference type="EMBL" id="MFGA01000006">
    <property type="protein sequence ID" value="OGF21400.1"/>
    <property type="molecule type" value="Genomic_DNA"/>
</dbReference>
<name>A0A1F5S3W8_9BACT</name>
<evidence type="ECO:0000313" key="2">
    <source>
        <dbReference type="Proteomes" id="UP000177407"/>
    </source>
</evidence>
<organism evidence="1 2">
    <name type="scientific">Candidatus Falkowbacteria bacterium RIFOXYA2_FULL_38_12</name>
    <dbReference type="NCBI Taxonomy" id="1797993"/>
    <lineage>
        <taxon>Bacteria</taxon>
        <taxon>Candidatus Falkowiibacteriota</taxon>
    </lineage>
</organism>
<proteinExistence type="predicted"/>
<dbReference type="Proteomes" id="UP000177407">
    <property type="component" value="Unassembled WGS sequence"/>
</dbReference>
<evidence type="ECO:0000313" key="1">
    <source>
        <dbReference type="EMBL" id="OGF21400.1"/>
    </source>
</evidence>
<reference evidence="1 2" key="1">
    <citation type="journal article" date="2016" name="Nat. Commun.">
        <title>Thousands of microbial genomes shed light on interconnected biogeochemical processes in an aquifer system.</title>
        <authorList>
            <person name="Anantharaman K."/>
            <person name="Brown C.T."/>
            <person name="Hug L.A."/>
            <person name="Sharon I."/>
            <person name="Castelle C.J."/>
            <person name="Probst A.J."/>
            <person name="Thomas B.C."/>
            <person name="Singh A."/>
            <person name="Wilkins M.J."/>
            <person name="Karaoz U."/>
            <person name="Brodie E.L."/>
            <person name="Williams K.H."/>
            <person name="Hubbard S.S."/>
            <person name="Banfield J.F."/>
        </authorList>
    </citation>
    <scope>NUCLEOTIDE SEQUENCE [LARGE SCALE GENOMIC DNA]</scope>
</reference>
<comment type="caution">
    <text evidence="1">The sequence shown here is derived from an EMBL/GenBank/DDBJ whole genome shotgun (WGS) entry which is preliminary data.</text>
</comment>